<keyword evidence="1" id="KW-0812">Transmembrane</keyword>
<keyword evidence="1" id="KW-1133">Transmembrane helix</keyword>
<dbReference type="Proteomes" id="UP000019062">
    <property type="component" value="Unassembled WGS sequence"/>
</dbReference>
<reference evidence="3 4" key="1">
    <citation type="journal article" date="2014" name="BMC Genomics">
        <title>Genomic comparison of sporeforming bacilli isolated from milk.</title>
        <authorList>
            <person name="Moreno Switt A.I."/>
            <person name="Andrus A.D."/>
            <person name="Ranieri M.L."/>
            <person name="Orsi R.H."/>
            <person name="Ivy R."/>
            <person name="den Bakker H.C."/>
            <person name="Martin N.H."/>
            <person name="Wiedmann M."/>
            <person name="Boor K.J."/>
        </authorList>
    </citation>
    <scope>NUCLEOTIDE SEQUENCE [LARGE SCALE GENOMIC DNA]</scope>
    <source>
        <strain evidence="3 4">FSL R5-213</strain>
    </source>
</reference>
<dbReference type="InterPro" id="IPR025241">
    <property type="entry name" value="DUF4190"/>
</dbReference>
<feature type="transmembrane region" description="Helical" evidence="1">
    <location>
        <begin position="59"/>
        <end position="85"/>
    </location>
</feature>
<keyword evidence="1" id="KW-0472">Membrane</keyword>
<proteinExistence type="predicted"/>
<gene>
    <name evidence="3" type="ORF">C176_08842</name>
</gene>
<evidence type="ECO:0000313" key="3">
    <source>
        <dbReference type="EMBL" id="ETT86807.1"/>
    </source>
</evidence>
<dbReference type="EMBL" id="ASQA01000013">
    <property type="protein sequence ID" value="ETT86807.1"/>
    <property type="molecule type" value="Genomic_DNA"/>
</dbReference>
<feature type="domain" description="DUF4190" evidence="2">
    <location>
        <begin position="8"/>
        <end position="70"/>
    </location>
</feature>
<sequence>MEETNSKSIASLALGILSIFIPFVGLILGIIGIILSSKSMKEIDQTSEKGKGLAISGKICSIVGICVQILLVLLIVLSIASFSFFTNSGSN</sequence>
<organism evidence="3 4">
    <name type="scientific">Viridibacillus arenosi FSL R5-213</name>
    <dbReference type="NCBI Taxonomy" id="1227360"/>
    <lineage>
        <taxon>Bacteria</taxon>
        <taxon>Bacillati</taxon>
        <taxon>Bacillota</taxon>
        <taxon>Bacilli</taxon>
        <taxon>Bacillales</taxon>
        <taxon>Caryophanaceae</taxon>
        <taxon>Viridibacillus</taxon>
    </lineage>
</organism>
<keyword evidence="4" id="KW-1185">Reference proteome</keyword>
<evidence type="ECO:0000313" key="4">
    <source>
        <dbReference type="Proteomes" id="UP000019062"/>
    </source>
</evidence>
<dbReference type="AlphaFoldDB" id="W4F3A6"/>
<comment type="caution">
    <text evidence="3">The sequence shown here is derived from an EMBL/GenBank/DDBJ whole genome shotgun (WGS) entry which is preliminary data.</text>
</comment>
<evidence type="ECO:0000256" key="1">
    <source>
        <dbReference type="SAM" id="Phobius"/>
    </source>
</evidence>
<evidence type="ECO:0000259" key="2">
    <source>
        <dbReference type="Pfam" id="PF13828"/>
    </source>
</evidence>
<dbReference type="RefSeq" id="WP_038182766.1">
    <property type="nucleotide sequence ID" value="NZ_ASQA01000013.1"/>
</dbReference>
<accession>W4F3A6</accession>
<dbReference type="eggNOG" id="ENOG5030KMC">
    <property type="taxonomic scope" value="Bacteria"/>
</dbReference>
<name>W4F3A6_9BACL</name>
<protein>
    <recommendedName>
        <fullName evidence="2">DUF4190 domain-containing protein</fullName>
    </recommendedName>
</protein>
<dbReference type="Pfam" id="PF13828">
    <property type="entry name" value="DUF4190"/>
    <property type="match status" value="1"/>
</dbReference>
<feature type="transmembrane region" description="Helical" evidence="1">
    <location>
        <begin position="12"/>
        <end position="35"/>
    </location>
</feature>